<proteinExistence type="predicted"/>
<gene>
    <name evidence="2" type="ORF">CR513_35648</name>
</gene>
<name>A0A371FYS9_MUCPR</name>
<protein>
    <submittedName>
        <fullName evidence="2">Uncharacterized protein</fullName>
    </submittedName>
</protein>
<organism evidence="2 3">
    <name type="scientific">Mucuna pruriens</name>
    <name type="common">Velvet bean</name>
    <name type="synonym">Dolichos pruriens</name>
    <dbReference type="NCBI Taxonomy" id="157652"/>
    <lineage>
        <taxon>Eukaryota</taxon>
        <taxon>Viridiplantae</taxon>
        <taxon>Streptophyta</taxon>
        <taxon>Embryophyta</taxon>
        <taxon>Tracheophyta</taxon>
        <taxon>Spermatophyta</taxon>
        <taxon>Magnoliopsida</taxon>
        <taxon>eudicotyledons</taxon>
        <taxon>Gunneridae</taxon>
        <taxon>Pentapetalae</taxon>
        <taxon>rosids</taxon>
        <taxon>fabids</taxon>
        <taxon>Fabales</taxon>
        <taxon>Fabaceae</taxon>
        <taxon>Papilionoideae</taxon>
        <taxon>50 kb inversion clade</taxon>
        <taxon>NPAAA clade</taxon>
        <taxon>indigoferoid/millettioid clade</taxon>
        <taxon>Phaseoleae</taxon>
        <taxon>Mucuna</taxon>
    </lineage>
</organism>
<reference evidence="2" key="1">
    <citation type="submission" date="2018-05" db="EMBL/GenBank/DDBJ databases">
        <title>Draft genome of Mucuna pruriens seed.</title>
        <authorList>
            <person name="Nnadi N.E."/>
            <person name="Vos R."/>
            <person name="Hasami M.H."/>
            <person name="Devisetty U.K."/>
            <person name="Aguiy J.C."/>
        </authorList>
    </citation>
    <scope>NUCLEOTIDE SEQUENCE [LARGE SCALE GENOMIC DNA]</scope>
    <source>
        <strain evidence="2">JCA_2017</strain>
    </source>
</reference>
<keyword evidence="3" id="KW-1185">Reference proteome</keyword>
<evidence type="ECO:0000313" key="2">
    <source>
        <dbReference type="EMBL" id="RDX83428.1"/>
    </source>
</evidence>
<evidence type="ECO:0000313" key="3">
    <source>
        <dbReference type="Proteomes" id="UP000257109"/>
    </source>
</evidence>
<feature type="non-terminal residue" evidence="2">
    <location>
        <position position="1"/>
    </location>
</feature>
<dbReference type="GO" id="GO:0003676">
    <property type="term" value="F:nucleic acid binding"/>
    <property type="evidence" value="ECO:0007669"/>
    <property type="project" value="InterPro"/>
</dbReference>
<accession>A0A371FYS9</accession>
<dbReference type="AlphaFoldDB" id="A0A371FYS9"/>
<dbReference type="EMBL" id="QJKJ01007365">
    <property type="protein sequence ID" value="RDX83428.1"/>
    <property type="molecule type" value="Genomic_DNA"/>
</dbReference>
<feature type="coiled-coil region" evidence="1">
    <location>
        <begin position="5"/>
        <end position="39"/>
    </location>
</feature>
<dbReference type="InterPro" id="IPR036397">
    <property type="entry name" value="RNaseH_sf"/>
</dbReference>
<dbReference type="PANTHER" id="PTHR48475:SF2">
    <property type="entry name" value="RIBONUCLEASE H"/>
    <property type="match status" value="1"/>
</dbReference>
<dbReference type="OrthoDB" id="1934939at2759"/>
<dbReference type="Proteomes" id="UP000257109">
    <property type="component" value="Unassembled WGS sequence"/>
</dbReference>
<dbReference type="Gene3D" id="3.30.420.10">
    <property type="entry name" value="Ribonuclease H-like superfamily/Ribonuclease H"/>
    <property type="match status" value="1"/>
</dbReference>
<sequence length="242" mass="28483">MDEIRVRAEKHVEVEEDQAERVEADNTRLEEAKGRWADELPQVLWSYHTTPHSTIGETPFRLTYGTEAVILVEIGEPSPRMTFFESGGNEEELRANLDLLQEVCEIAHVKEYAVKARAARKYNRRVMPRHFKIADLVLRRMTRRGDCNKLSLLWEGPFKITEEVGKGAYHLEYLDGRKVPHTWNALNKYFRCYNYINEHIPDNGRPKRPVRGYKLHVPDNGWPKRLVRGYELHKRERTTCTR</sequence>
<dbReference type="PANTHER" id="PTHR48475">
    <property type="entry name" value="RIBONUCLEASE H"/>
    <property type="match status" value="1"/>
</dbReference>
<evidence type="ECO:0000256" key="1">
    <source>
        <dbReference type="SAM" id="Coils"/>
    </source>
</evidence>
<keyword evidence="1" id="KW-0175">Coiled coil</keyword>
<comment type="caution">
    <text evidence="2">The sequence shown here is derived from an EMBL/GenBank/DDBJ whole genome shotgun (WGS) entry which is preliminary data.</text>
</comment>